<sequence>MSYNWFCEDGNVEDPLEEQKTLKFRGDLAYRRKQYQSCFSLIPAGNISVKRDVLEGIARCCCQQGKKEEALNACEKLVNIDRSIQHLPHLTCVLQLELSVDEHYRDLTNSISSLQQLCCLHPYYPWHWLNLAMSFQRLLESDGCPDRRSTEEEHDQQQGTSNILRLKTIMCLIRTRYFSFMLENSKRALRDIEEALHVLQPTENMLQTVSEGMAEDLNPEKMREENQDGESLSGLYIKEFDERWWNKLHTKMQEKTPALSMHRPLERHMNNLNIDCTFINECESLIGDFTVTEQNKVECAKINKNFYIY</sequence>
<dbReference type="Gene3D" id="1.25.40.10">
    <property type="entry name" value="Tetratricopeptide repeat domain"/>
    <property type="match status" value="1"/>
</dbReference>
<dbReference type="Proteomes" id="UP000694427">
    <property type="component" value="Unplaced"/>
</dbReference>
<evidence type="ECO:0000313" key="1">
    <source>
        <dbReference type="Ensembl" id="ENSCCRP00010068875.1"/>
    </source>
</evidence>
<accession>A0A8C1M0S0</accession>
<reference evidence="1" key="1">
    <citation type="submission" date="2025-08" db="UniProtKB">
        <authorList>
            <consortium name="Ensembl"/>
        </authorList>
    </citation>
    <scope>IDENTIFICATION</scope>
</reference>
<protein>
    <submittedName>
        <fullName evidence="1">Zgc:101716</fullName>
    </submittedName>
</protein>
<keyword evidence="2" id="KW-1185">Reference proteome</keyword>
<dbReference type="Ensembl" id="ENSCCRT00010076086.1">
    <property type="protein sequence ID" value="ENSCCRP00010068875.1"/>
    <property type="gene ID" value="ENSCCRG00010029848.1"/>
</dbReference>
<reference evidence="1" key="2">
    <citation type="submission" date="2025-09" db="UniProtKB">
        <authorList>
            <consortium name="Ensembl"/>
        </authorList>
    </citation>
    <scope>IDENTIFICATION</scope>
</reference>
<dbReference type="SUPFAM" id="SSF48452">
    <property type="entry name" value="TPR-like"/>
    <property type="match status" value="1"/>
</dbReference>
<organism evidence="1 2">
    <name type="scientific">Cyprinus carpio</name>
    <name type="common">Common carp</name>
    <dbReference type="NCBI Taxonomy" id="7962"/>
    <lineage>
        <taxon>Eukaryota</taxon>
        <taxon>Metazoa</taxon>
        <taxon>Chordata</taxon>
        <taxon>Craniata</taxon>
        <taxon>Vertebrata</taxon>
        <taxon>Euteleostomi</taxon>
        <taxon>Actinopterygii</taxon>
        <taxon>Neopterygii</taxon>
        <taxon>Teleostei</taxon>
        <taxon>Ostariophysi</taxon>
        <taxon>Cypriniformes</taxon>
        <taxon>Cyprinidae</taxon>
        <taxon>Cyprininae</taxon>
        <taxon>Cyprinus</taxon>
    </lineage>
</organism>
<proteinExistence type="predicted"/>
<name>A0A8C1M0S0_CYPCA</name>
<dbReference type="PANTHER" id="PTHR31919:SF1">
    <property type="entry name" value="ZINC FINGERS AND HOMEOBOXES PROTEIN 1, ISOFORM 2"/>
    <property type="match status" value="1"/>
</dbReference>
<dbReference type="InterPro" id="IPR041404">
    <property type="entry name" value="DUF5588"/>
</dbReference>
<dbReference type="PANTHER" id="PTHR31919">
    <property type="entry name" value="ZINC FINGERS AND HOMEOBOXES PROTEIN 1, ISOFORM 2"/>
    <property type="match status" value="1"/>
</dbReference>
<dbReference type="AlphaFoldDB" id="A0A8C1M0S0"/>
<evidence type="ECO:0000313" key="2">
    <source>
        <dbReference type="Proteomes" id="UP000694427"/>
    </source>
</evidence>
<dbReference type="Pfam" id="PF17826">
    <property type="entry name" value="DUF5588"/>
    <property type="match status" value="1"/>
</dbReference>
<dbReference type="InterPro" id="IPR011990">
    <property type="entry name" value="TPR-like_helical_dom_sf"/>
</dbReference>